<dbReference type="NCBIfam" id="TIGR00494">
    <property type="entry name" value="crcB"/>
    <property type="match status" value="1"/>
</dbReference>
<evidence type="ECO:0000256" key="7">
    <source>
        <dbReference type="ARBA" id="ARBA00035120"/>
    </source>
</evidence>
<dbReference type="RefSeq" id="WP_205168304.1">
    <property type="nucleotide sequence ID" value="NZ_JAFBDZ010000001.1"/>
</dbReference>
<name>A0ABS2N8E5_9BACI</name>
<feature type="binding site" evidence="10">
    <location>
        <position position="77"/>
    </location>
    <ligand>
        <name>Na(+)</name>
        <dbReference type="ChEBI" id="CHEBI:29101"/>
        <note>structural</note>
    </ligand>
</feature>
<evidence type="ECO:0000256" key="3">
    <source>
        <dbReference type="ARBA" id="ARBA00022692"/>
    </source>
</evidence>
<keyword evidence="12" id="KW-1185">Reference proteome</keyword>
<evidence type="ECO:0000256" key="8">
    <source>
        <dbReference type="ARBA" id="ARBA00035585"/>
    </source>
</evidence>
<keyword evidence="5 10" id="KW-0472">Membrane</keyword>
<comment type="catalytic activity">
    <reaction evidence="8">
        <text>fluoride(in) = fluoride(out)</text>
        <dbReference type="Rhea" id="RHEA:76159"/>
        <dbReference type="ChEBI" id="CHEBI:17051"/>
    </reaction>
    <physiologicalReaction direction="left-to-right" evidence="8">
        <dbReference type="Rhea" id="RHEA:76160"/>
    </physiologicalReaction>
</comment>
<evidence type="ECO:0000313" key="12">
    <source>
        <dbReference type="Proteomes" id="UP001646157"/>
    </source>
</evidence>
<keyword evidence="4 10" id="KW-1133">Transmembrane helix</keyword>
<protein>
    <recommendedName>
        <fullName evidence="10">Fluoride-specific ion channel FluC</fullName>
    </recommendedName>
</protein>
<dbReference type="Pfam" id="PF02537">
    <property type="entry name" value="CRCB"/>
    <property type="match status" value="1"/>
</dbReference>
<evidence type="ECO:0000256" key="5">
    <source>
        <dbReference type="ARBA" id="ARBA00023136"/>
    </source>
</evidence>
<feature type="binding site" evidence="10">
    <location>
        <position position="74"/>
    </location>
    <ligand>
        <name>Na(+)</name>
        <dbReference type="ChEBI" id="CHEBI:29101"/>
        <note>structural</note>
    </ligand>
</feature>
<evidence type="ECO:0000256" key="2">
    <source>
        <dbReference type="ARBA" id="ARBA00022475"/>
    </source>
</evidence>
<comment type="subcellular location">
    <subcellularLocation>
        <location evidence="1 10">Cell membrane</location>
        <topology evidence="1 10">Multi-pass membrane protein</topology>
    </subcellularLocation>
</comment>
<organism evidence="11 12">
    <name type="scientific">Rossellomorea pakistanensis</name>
    <dbReference type="NCBI Taxonomy" id="992288"/>
    <lineage>
        <taxon>Bacteria</taxon>
        <taxon>Bacillati</taxon>
        <taxon>Bacillota</taxon>
        <taxon>Bacilli</taxon>
        <taxon>Bacillales</taxon>
        <taxon>Bacillaceae</taxon>
        <taxon>Rossellomorea</taxon>
    </lineage>
</organism>
<feature type="transmembrane region" description="Helical" evidence="10">
    <location>
        <begin position="31"/>
        <end position="52"/>
    </location>
</feature>
<keyword evidence="10" id="KW-0915">Sodium</keyword>
<keyword evidence="2 10" id="KW-1003">Cell membrane</keyword>
<sequence>MIYLLVGVGGAIGSLLRYSISLMTINLLTTSFPIATLITNFLGSFILGWLTHSMIKKNNYSPQLMTALGTGLIGSFTTFSTFSVETIQLFEGGQYLLGILYILLSIMGGLLLSFIGSLMSTKRKEVNS</sequence>
<keyword evidence="3 10" id="KW-0812">Transmembrane</keyword>
<reference evidence="11 12" key="1">
    <citation type="submission" date="2021-01" db="EMBL/GenBank/DDBJ databases">
        <title>Genomic Encyclopedia of Type Strains, Phase IV (KMG-IV): sequencing the most valuable type-strain genomes for metagenomic binning, comparative biology and taxonomic classification.</title>
        <authorList>
            <person name="Goeker M."/>
        </authorList>
    </citation>
    <scope>NUCLEOTIDE SEQUENCE [LARGE SCALE GENOMIC DNA]</scope>
    <source>
        <strain evidence="11 12">DSM 24834</strain>
    </source>
</reference>
<dbReference type="PANTHER" id="PTHR28259:SF1">
    <property type="entry name" value="FLUORIDE EXPORT PROTEIN 1-RELATED"/>
    <property type="match status" value="1"/>
</dbReference>
<dbReference type="PANTHER" id="PTHR28259">
    <property type="entry name" value="FLUORIDE EXPORT PROTEIN 1-RELATED"/>
    <property type="match status" value="1"/>
</dbReference>
<dbReference type="Proteomes" id="UP001646157">
    <property type="component" value="Unassembled WGS sequence"/>
</dbReference>
<feature type="transmembrane region" description="Helical" evidence="10">
    <location>
        <begin position="64"/>
        <end position="83"/>
    </location>
</feature>
<feature type="transmembrane region" description="Helical" evidence="10">
    <location>
        <begin position="95"/>
        <end position="115"/>
    </location>
</feature>
<evidence type="ECO:0000313" key="11">
    <source>
        <dbReference type="EMBL" id="MBM7584114.1"/>
    </source>
</evidence>
<comment type="similarity">
    <text evidence="7 10">Belongs to the fluoride channel Fluc/FEX (TC 1.A.43) family.</text>
</comment>
<comment type="activity regulation">
    <text evidence="10">Na(+) is not transported, but it plays an essential structural role and its presence is essential for fluoride channel function.</text>
</comment>
<keyword evidence="10" id="KW-0479">Metal-binding</keyword>
<comment type="function">
    <text evidence="9 10">Fluoride-specific ion channel. Important for reducing fluoride concentration in the cell, thus reducing its toxicity.</text>
</comment>
<proteinExistence type="inferred from homology"/>
<dbReference type="HAMAP" id="MF_00454">
    <property type="entry name" value="FluC"/>
    <property type="match status" value="1"/>
</dbReference>
<evidence type="ECO:0000256" key="1">
    <source>
        <dbReference type="ARBA" id="ARBA00004651"/>
    </source>
</evidence>
<accession>A0ABS2N8E5</accession>
<dbReference type="EMBL" id="JAFBDZ010000001">
    <property type="protein sequence ID" value="MBM7584114.1"/>
    <property type="molecule type" value="Genomic_DNA"/>
</dbReference>
<keyword evidence="6 10" id="KW-0407">Ion channel</keyword>
<evidence type="ECO:0000256" key="6">
    <source>
        <dbReference type="ARBA" id="ARBA00023303"/>
    </source>
</evidence>
<evidence type="ECO:0000256" key="10">
    <source>
        <dbReference type="HAMAP-Rule" id="MF_00454"/>
    </source>
</evidence>
<evidence type="ECO:0000256" key="4">
    <source>
        <dbReference type="ARBA" id="ARBA00022989"/>
    </source>
</evidence>
<evidence type="ECO:0000256" key="9">
    <source>
        <dbReference type="ARBA" id="ARBA00049940"/>
    </source>
</evidence>
<keyword evidence="10" id="KW-0406">Ion transport</keyword>
<gene>
    <name evidence="10" type="primary">fluC</name>
    <name evidence="10" type="synonym">crcB</name>
    <name evidence="11" type="ORF">JOC86_000651</name>
</gene>
<dbReference type="InterPro" id="IPR003691">
    <property type="entry name" value="FluC"/>
</dbReference>
<comment type="caution">
    <text evidence="11">The sequence shown here is derived from an EMBL/GenBank/DDBJ whole genome shotgun (WGS) entry which is preliminary data.</text>
</comment>
<keyword evidence="10" id="KW-0813">Transport</keyword>